<gene>
    <name evidence="2" type="ORF">FHR38_004768</name>
</gene>
<evidence type="ECO:0000313" key="2">
    <source>
        <dbReference type="EMBL" id="MBB4961035.1"/>
    </source>
</evidence>
<keyword evidence="3" id="KW-1185">Reference proteome</keyword>
<reference evidence="2 3" key="1">
    <citation type="submission" date="2020-08" db="EMBL/GenBank/DDBJ databases">
        <title>Sequencing the genomes of 1000 actinobacteria strains.</title>
        <authorList>
            <person name="Klenk H.-P."/>
        </authorList>
    </citation>
    <scope>NUCLEOTIDE SEQUENCE [LARGE SCALE GENOMIC DNA]</scope>
    <source>
        <strain evidence="2 3">DSM 45886</strain>
    </source>
</reference>
<protein>
    <submittedName>
        <fullName evidence="2">Uncharacterized protein</fullName>
    </submittedName>
</protein>
<feature type="transmembrane region" description="Helical" evidence="1">
    <location>
        <begin position="6"/>
        <end position="26"/>
    </location>
</feature>
<comment type="caution">
    <text evidence="2">The sequence shown here is derived from an EMBL/GenBank/DDBJ whole genome shotgun (WGS) entry which is preliminary data.</text>
</comment>
<evidence type="ECO:0000256" key="1">
    <source>
        <dbReference type="SAM" id="Phobius"/>
    </source>
</evidence>
<name>A0A7W7SWN5_9ACTN</name>
<keyword evidence="1" id="KW-0472">Membrane</keyword>
<keyword evidence="1" id="KW-1133">Transmembrane helix</keyword>
<dbReference type="AlphaFoldDB" id="A0A7W7SWN5"/>
<dbReference type="RefSeq" id="WP_184536705.1">
    <property type="nucleotide sequence ID" value="NZ_JACHJW010000001.1"/>
</dbReference>
<accession>A0A7W7SWN5</accession>
<feature type="transmembrane region" description="Helical" evidence="1">
    <location>
        <begin position="92"/>
        <end position="109"/>
    </location>
</feature>
<proteinExistence type="predicted"/>
<dbReference type="EMBL" id="JACHJW010000001">
    <property type="protein sequence ID" value="MBB4961035.1"/>
    <property type="molecule type" value="Genomic_DNA"/>
</dbReference>
<dbReference type="Proteomes" id="UP000578819">
    <property type="component" value="Unassembled WGS sequence"/>
</dbReference>
<evidence type="ECO:0000313" key="3">
    <source>
        <dbReference type="Proteomes" id="UP000578819"/>
    </source>
</evidence>
<feature type="transmembrane region" description="Helical" evidence="1">
    <location>
        <begin position="68"/>
        <end position="86"/>
    </location>
</feature>
<sequence length="124" mass="13382">MSGEAGFAAGYALVLLAVVGALELYGRQSTSAWSSRIFAGYRRAVPDPPEPAEREDWPHSEVGRFHRVLSLSISAVAVVLLAAELFRHHRPVEVAVLVGIAIPHCVLLVRMVQQLARVPVPPPG</sequence>
<organism evidence="2 3">
    <name type="scientific">Micromonospora polyrhachis</name>
    <dbReference type="NCBI Taxonomy" id="1282883"/>
    <lineage>
        <taxon>Bacteria</taxon>
        <taxon>Bacillati</taxon>
        <taxon>Actinomycetota</taxon>
        <taxon>Actinomycetes</taxon>
        <taxon>Micromonosporales</taxon>
        <taxon>Micromonosporaceae</taxon>
        <taxon>Micromonospora</taxon>
    </lineage>
</organism>
<keyword evidence="1" id="KW-0812">Transmembrane</keyword>